<keyword evidence="1" id="KW-1133">Transmembrane helix</keyword>
<gene>
    <name evidence="3" type="ORF">A11Q_554</name>
</gene>
<reference evidence="3 4" key="1">
    <citation type="journal article" date="2013" name="ISME J.">
        <title>By their genes ye shall know them: genomic signatures of predatory bacteria.</title>
        <authorList>
            <person name="Pasternak Z."/>
            <person name="Pietrokovski S."/>
            <person name="Rotem O."/>
            <person name="Gophna U."/>
            <person name="Lurie-Weinberger M.N."/>
            <person name="Jurkevitch E."/>
        </authorList>
    </citation>
    <scope>NUCLEOTIDE SEQUENCE [LARGE SCALE GENOMIC DNA]</scope>
    <source>
        <strain evidence="3 4">JSS</strain>
    </source>
</reference>
<dbReference type="CDD" id="cd06971">
    <property type="entry name" value="PgpA"/>
    <property type="match status" value="1"/>
</dbReference>
<dbReference type="Pfam" id="PF04608">
    <property type="entry name" value="PgpA"/>
    <property type="match status" value="1"/>
</dbReference>
<dbReference type="PANTHER" id="PTHR36305">
    <property type="entry name" value="PHOSPHATIDYLGLYCEROPHOSPHATASE A"/>
    <property type="match status" value="1"/>
</dbReference>
<dbReference type="InterPro" id="IPR007686">
    <property type="entry name" value="YutG/PgpA"/>
</dbReference>
<proteinExistence type="predicted"/>
<protein>
    <submittedName>
        <fullName evidence="3">Phosphatidylglycerophosphatase A</fullName>
    </submittedName>
</protein>
<feature type="transmembrane region" description="Helical" evidence="1">
    <location>
        <begin position="84"/>
        <end position="105"/>
    </location>
</feature>
<dbReference type="Proteomes" id="UP000012040">
    <property type="component" value="Chromosome"/>
</dbReference>
<dbReference type="PIRSF" id="PIRSF006162">
    <property type="entry name" value="PgpA"/>
    <property type="match status" value="1"/>
</dbReference>
<dbReference type="Gene3D" id="1.10.3760.10">
    <property type="entry name" value="PgpA-like"/>
    <property type="match status" value="1"/>
</dbReference>
<keyword evidence="4" id="KW-1185">Reference proteome</keyword>
<keyword evidence="1" id="KW-0472">Membrane</keyword>
<evidence type="ECO:0000256" key="1">
    <source>
        <dbReference type="SAM" id="Phobius"/>
    </source>
</evidence>
<feature type="domain" description="YutG/PgpA" evidence="2">
    <location>
        <begin position="10"/>
        <end position="147"/>
    </location>
</feature>
<dbReference type="PATRIC" id="fig|1184267.3.peg.565"/>
<organism evidence="3 4">
    <name type="scientific">Pseudobdellovibrio exovorus JSS</name>
    <dbReference type="NCBI Taxonomy" id="1184267"/>
    <lineage>
        <taxon>Bacteria</taxon>
        <taxon>Pseudomonadati</taxon>
        <taxon>Bdellovibrionota</taxon>
        <taxon>Bdellovibrionia</taxon>
        <taxon>Bdellovibrionales</taxon>
        <taxon>Pseudobdellovibrionaceae</taxon>
        <taxon>Pseudobdellovibrio</taxon>
    </lineage>
</organism>
<dbReference type="InterPro" id="IPR036681">
    <property type="entry name" value="PgpA-like_sf"/>
</dbReference>
<evidence type="ECO:0000313" key="3">
    <source>
        <dbReference type="EMBL" id="AGH94774.1"/>
    </source>
</evidence>
<dbReference type="AlphaFoldDB" id="M4VNT0"/>
<evidence type="ECO:0000259" key="2">
    <source>
        <dbReference type="Pfam" id="PF04608"/>
    </source>
</evidence>
<sequence length="164" mass="18062">MLLNSLLIQIATFFSVGKFPKAPGTVGTLATIPLWYLLSQTGPLIYMLVTFLLFPLGVMAAQAYENHIGKHDSKEIVIDEVVGFLITMTWLPLTWQSVVIGFLVFRVLDIVKPPPIRQLDQKVQGGFGVMVDDVVAGVIGSIIMQLIYTQTNWLGVQISVLTSN</sequence>
<feature type="transmembrane region" description="Helical" evidence="1">
    <location>
        <begin position="20"/>
        <end position="38"/>
    </location>
</feature>
<dbReference type="HOGENOM" id="CLU_103734_0_1_7"/>
<dbReference type="eggNOG" id="COG1267">
    <property type="taxonomic scope" value="Bacteria"/>
</dbReference>
<dbReference type="KEGG" id="bex:A11Q_554"/>
<dbReference type="GO" id="GO:0008962">
    <property type="term" value="F:phosphatidylglycerophosphatase activity"/>
    <property type="evidence" value="ECO:0007669"/>
    <property type="project" value="InterPro"/>
</dbReference>
<feature type="transmembrane region" description="Helical" evidence="1">
    <location>
        <begin position="126"/>
        <end position="148"/>
    </location>
</feature>
<dbReference type="GO" id="GO:0006655">
    <property type="term" value="P:phosphatidylglycerol biosynthetic process"/>
    <property type="evidence" value="ECO:0007669"/>
    <property type="project" value="UniProtKB-UniPathway"/>
</dbReference>
<dbReference type="RefSeq" id="WP_015469264.1">
    <property type="nucleotide sequence ID" value="NC_020813.1"/>
</dbReference>
<dbReference type="InterPro" id="IPR026037">
    <property type="entry name" value="PgpA"/>
</dbReference>
<feature type="transmembrane region" description="Helical" evidence="1">
    <location>
        <begin position="45"/>
        <end position="64"/>
    </location>
</feature>
<dbReference type="UniPathway" id="UPA00084">
    <property type="reaction ID" value="UER00504"/>
</dbReference>
<dbReference type="PANTHER" id="PTHR36305:SF1">
    <property type="entry name" value="PHOSPHATIDYLGLYCEROPHOSPHATASE A"/>
    <property type="match status" value="1"/>
</dbReference>
<dbReference type="STRING" id="1184267.A11Q_554"/>
<accession>M4VNT0</accession>
<keyword evidence="1" id="KW-0812">Transmembrane</keyword>
<name>M4VNT0_9BACT</name>
<evidence type="ECO:0000313" key="4">
    <source>
        <dbReference type="Proteomes" id="UP000012040"/>
    </source>
</evidence>
<dbReference type="EMBL" id="CP003537">
    <property type="protein sequence ID" value="AGH94774.1"/>
    <property type="molecule type" value="Genomic_DNA"/>
</dbReference>
<dbReference type="SUPFAM" id="SSF101307">
    <property type="entry name" value="YutG-like"/>
    <property type="match status" value="1"/>
</dbReference>